<proteinExistence type="predicted"/>
<organism evidence="2 3">
    <name type="scientific">Phyllobacterium myrsinacearum</name>
    <dbReference type="NCBI Taxonomy" id="28101"/>
    <lineage>
        <taxon>Bacteria</taxon>
        <taxon>Pseudomonadati</taxon>
        <taxon>Pseudomonadota</taxon>
        <taxon>Alphaproteobacteria</taxon>
        <taxon>Hyphomicrobiales</taxon>
        <taxon>Phyllobacteriaceae</taxon>
        <taxon>Phyllobacterium</taxon>
    </lineage>
</organism>
<keyword evidence="3" id="KW-1185">Reference proteome</keyword>
<dbReference type="RefSeq" id="WP_182547415.1">
    <property type="nucleotide sequence ID" value="NZ_JACGXN010000001.1"/>
</dbReference>
<feature type="chain" id="PRO_5032947784" description="DUF1236 domain-containing protein" evidence="1">
    <location>
        <begin position="22"/>
        <end position="167"/>
    </location>
</feature>
<sequence>MNKVLILTASALIATGGFALAQDKVIVEVPQPARDYVIAHPSDPVVIDGDLAEGYVVPQSVAVRPIPESPGYGYIYVDGRPVIVSLENRQVVYLSDSQDGPVPEDVITYVEQNPVDTVAIDEVTTGAVVPDDIDLAPVPSQPRYAYIYVDGAPALVDARTRRVVWVR</sequence>
<dbReference type="EMBL" id="JACGXN010000001">
    <property type="protein sequence ID" value="MBA8876639.1"/>
    <property type="molecule type" value="Genomic_DNA"/>
</dbReference>
<evidence type="ECO:0000313" key="2">
    <source>
        <dbReference type="EMBL" id="MBA8876639.1"/>
    </source>
</evidence>
<evidence type="ECO:0000256" key="1">
    <source>
        <dbReference type="SAM" id="SignalP"/>
    </source>
</evidence>
<accession>A0A839ED58</accession>
<feature type="signal peptide" evidence="1">
    <location>
        <begin position="1"/>
        <end position="21"/>
    </location>
</feature>
<dbReference type="Pfam" id="PF06823">
    <property type="entry name" value="DUF1236"/>
    <property type="match status" value="2"/>
</dbReference>
<dbReference type="AlphaFoldDB" id="A0A839ED58"/>
<dbReference type="InterPro" id="IPR009642">
    <property type="entry name" value="DUF1236"/>
</dbReference>
<dbReference type="Proteomes" id="UP000549052">
    <property type="component" value="Unassembled WGS sequence"/>
</dbReference>
<comment type="caution">
    <text evidence="2">The sequence shown here is derived from an EMBL/GenBank/DDBJ whole genome shotgun (WGS) entry which is preliminary data.</text>
</comment>
<evidence type="ECO:0008006" key="4">
    <source>
        <dbReference type="Google" id="ProtNLM"/>
    </source>
</evidence>
<name>A0A839ED58_9HYPH</name>
<protein>
    <recommendedName>
        <fullName evidence="4">DUF1236 domain-containing protein</fullName>
    </recommendedName>
</protein>
<keyword evidence="1" id="KW-0732">Signal</keyword>
<gene>
    <name evidence="2" type="ORF">FHW16_000321</name>
</gene>
<reference evidence="2 3" key="1">
    <citation type="submission" date="2020-07" db="EMBL/GenBank/DDBJ databases">
        <title>Genomic Encyclopedia of Type Strains, Phase IV (KMG-V): Genome sequencing to study the core and pangenomes of soil and plant-associated prokaryotes.</title>
        <authorList>
            <person name="Whitman W."/>
        </authorList>
    </citation>
    <scope>NUCLEOTIDE SEQUENCE [LARGE SCALE GENOMIC DNA]</scope>
    <source>
        <strain evidence="2 3">AN3</strain>
    </source>
</reference>
<evidence type="ECO:0000313" key="3">
    <source>
        <dbReference type="Proteomes" id="UP000549052"/>
    </source>
</evidence>